<evidence type="ECO:0000313" key="1">
    <source>
        <dbReference type="EMBL" id="GAD68307.1"/>
    </source>
</evidence>
<reference evidence="1 2" key="1">
    <citation type="submission" date="2013-09" db="EMBL/GenBank/DDBJ databases">
        <title>Whole genome shotgun sequence of Vibrio proteolyticus NBRC 13287.</title>
        <authorList>
            <person name="Isaki S."/>
            <person name="Hosoyama A."/>
            <person name="Numata M."/>
            <person name="Hashimoto M."/>
            <person name="Hosoyama Y."/>
            <person name="Tsuchikane K."/>
            <person name="Noguchi M."/>
            <person name="Hirakata S."/>
            <person name="Ichikawa N."/>
            <person name="Ohji S."/>
            <person name="Yamazoe A."/>
            <person name="Fujita N."/>
        </authorList>
    </citation>
    <scope>NUCLEOTIDE SEQUENCE [LARGE SCALE GENOMIC DNA]</scope>
    <source>
        <strain evidence="1 2">NBRC 13287</strain>
    </source>
</reference>
<dbReference type="STRING" id="1219065.VPR01S_12_01160"/>
<comment type="caution">
    <text evidence="1">The sequence shown here is derived from an EMBL/GenBank/DDBJ whole genome shotgun (WGS) entry which is preliminary data.</text>
</comment>
<evidence type="ECO:0000313" key="2">
    <source>
        <dbReference type="Proteomes" id="UP000016570"/>
    </source>
</evidence>
<protein>
    <submittedName>
        <fullName evidence="1">Uncharacterized protein</fullName>
    </submittedName>
</protein>
<accession>U3A4R8</accession>
<dbReference type="Proteomes" id="UP000016570">
    <property type="component" value="Unassembled WGS sequence"/>
</dbReference>
<sequence length="72" mass="8420">MPEAYCHCCRKITPHKMVMKRCQNEEQSVFTWFAMLFQGEHYVKMEQQAFCRVCNTRSEMSKATPMGNAHAA</sequence>
<dbReference type="RefSeq" id="WP_021706278.1">
    <property type="nucleotide sequence ID" value="NZ_BATJ01000012.1"/>
</dbReference>
<dbReference type="AlphaFoldDB" id="U3A4R8"/>
<dbReference type="EMBL" id="BATJ01000012">
    <property type="protein sequence ID" value="GAD68307.1"/>
    <property type="molecule type" value="Genomic_DNA"/>
</dbReference>
<gene>
    <name evidence="1" type="ORF">VPR01S_12_01160</name>
</gene>
<organism evidence="1 2">
    <name type="scientific">Vibrio proteolyticus NBRC 13287</name>
    <dbReference type="NCBI Taxonomy" id="1219065"/>
    <lineage>
        <taxon>Bacteria</taxon>
        <taxon>Pseudomonadati</taxon>
        <taxon>Pseudomonadota</taxon>
        <taxon>Gammaproteobacteria</taxon>
        <taxon>Vibrionales</taxon>
        <taxon>Vibrionaceae</taxon>
        <taxon>Vibrio</taxon>
    </lineage>
</organism>
<proteinExistence type="predicted"/>
<keyword evidence="2" id="KW-1185">Reference proteome</keyword>
<dbReference type="eggNOG" id="ENOG5031NND">
    <property type="taxonomic scope" value="Bacteria"/>
</dbReference>
<name>U3A4R8_VIBPR</name>